<accession>A0ACB0ZTZ5</accession>
<evidence type="ECO:0000313" key="2">
    <source>
        <dbReference type="Proteomes" id="UP001497535"/>
    </source>
</evidence>
<keyword evidence="2" id="KW-1185">Reference proteome</keyword>
<dbReference type="EMBL" id="CAVMJV010000047">
    <property type="protein sequence ID" value="CAK5082609.1"/>
    <property type="molecule type" value="Genomic_DNA"/>
</dbReference>
<proteinExistence type="predicted"/>
<evidence type="ECO:0000313" key="1">
    <source>
        <dbReference type="EMBL" id="CAK5082609.1"/>
    </source>
</evidence>
<gene>
    <name evidence="1" type="ORF">MENTE1834_LOCUS29900</name>
</gene>
<organism evidence="1 2">
    <name type="scientific">Meloidogyne enterolobii</name>
    <name type="common">Root-knot nematode worm</name>
    <name type="synonym">Meloidogyne mayaguensis</name>
    <dbReference type="NCBI Taxonomy" id="390850"/>
    <lineage>
        <taxon>Eukaryota</taxon>
        <taxon>Metazoa</taxon>
        <taxon>Ecdysozoa</taxon>
        <taxon>Nematoda</taxon>
        <taxon>Chromadorea</taxon>
        <taxon>Rhabditida</taxon>
        <taxon>Tylenchina</taxon>
        <taxon>Tylenchomorpha</taxon>
        <taxon>Tylenchoidea</taxon>
        <taxon>Meloidogynidae</taxon>
        <taxon>Meloidogyninae</taxon>
        <taxon>Meloidogyne</taxon>
    </lineage>
</organism>
<sequence>MGLPFQFFSFQLAVKALQHHRLAVRVVHLAALREVAALDAPPVLLGALRIVLAAQVAALAAAHLVLIQAFAVRLAVPVQAVHHGADKGKMRGNSRMKNSKYIKYIKRI</sequence>
<name>A0ACB0ZTZ5_MELEN</name>
<dbReference type="Proteomes" id="UP001497535">
    <property type="component" value="Unassembled WGS sequence"/>
</dbReference>
<protein>
    <submittedName>
        <fullName evidence="1">Uncharacterized protein</fullName>
    </submittedName>
</protein>
<comment type="caution">
    <text evidence="1">The sequence shown here is derived from an EMBL/GenBank/DDBJ whole genome shotgun (WGS) entry which is preliminary data.</text>
</comment>
<reference evidence="1" key="1">
    <citation type="submission" date="2023-11" db="EMBL/GenBank/DDBJ databases">
        <authorList>
            <person name="Poullet M."/>
        </authorList>
    </citation>
    <scope>NUCLEOTIDE SEQUENCE</scope>
    <source>
        <strain evidence="1">E1834</strain>
    </source>
</reference>